<sequence>EATHQGTTFDYQFKPFSERFYTLEVALGLYSRLARVTRIMSLLKFQNLKDRKLLIIQL</sequence>
<evidence type="ECO:0000313" key="2">
    <source>
        <dbReference type="Proteomes" id="UP000237105"/>
    </source>
</evidence>
<accession>A0A2P5CWE1</accession>
<reference evidence="2" key="1">
    <citation type="submission" date="2016-06" db="EMBL/GenBank/DDBJ databases">
        <title>Parallel loss of symbiosis genes in relatives of nitrogen-fixing non-legume Parasponia.</title>
        <authorList>
            <person name="Van Velzen R."/>
            <person name="Holmer R."/>
            <person name="Bu F."/>
            <person name="Rutten L."/>
            <person name="Van Zeijl A."/>
            <person name="Liu W."/>
            <person name="Santuari L."/>
            <person name="Cao Q."/>
            <person name="Sharma T."/>
            <person name="Shen D."/>
            <person name="Roswanjaya Y."/>
            <person name="Wardhani T."/>
            <person name="Kalhor M.S."/>
            <person name="Jansen J."/>
            <person name="Van den Hoogen J."/>
            <person name="Gungor B."/>
            <person name="Hartog M."/>
            <person name="Hontelez J."/>
            <person name="Verver J."/>
            <person name="Yang W.-C."/>
            <person name="Schijlen E."/>
            <person name="Repin R."/>
            <person name="Schilthuizen M."/>
            <person name="Schranz E."/>
            <person name="Heidstra R."/>
            <person name="Miyata K."/>
            <person name="Fedorova E."/>
            <person name="Kohlen W."/>
            <person name="Bisseling T."/>
            <person name="Smit S."/>
            <person name="Geurts R."/>
        </authorList>
    </citation>
    <scope>NUCLEOTIDE SEQUENCE [LARGE SCALE GENOMIC DNA]</scope>
    <source>
        <strain evidence="2">cv. WU1-14</strain>
    </source>
</reference>
<dbReference type="Proteomes" id="UP000237105">
    <property type="component" value="Unassembled WGS sequence"/>
</dbReference>
<comment type="caution">
    <text evidence="1">The sequence shown here is derived from an EMBL/GenBank/DDBJ whole genome shotgun (WGS) entry which is preliminary data.</text>
</comment>
<feature type="non-terminal residue" evidence="1">
    <location>
        <position position="1"/>
    </location>
</feature>
<dbReference type="EMBL" id="JXTB01000088">
    <property type="protein sequence ID" value="PON65368.1"/>
    <property type="molecule type" value="Genomic_DNA"/>
</dbReference>
<dbReference type="AlphaFoldDB" id="A0A2P5CWE1"/>
<protein>
    <submittedName>
        <fullName evidence="1">Uncharacterized protein</fullName>
    </submittedName>
</protein>
<gene>
    <name evidence="1" type="ORF">PanWU01x14_116820</name>
</gene>
<keyword evidence="2" id="KW-1185">Reference proteome</keyword>
<dbReference type="OrthoDB" id="10355308at2759"/>
<organism evidence="1 2">
    <name type="scientific">Parasponia andersonii</name>
    <name type="common">Sponia andersonii</name>
    <dbReference type="NCBI Taxonomy" id="3476"/>
    <lineage>
        <taxon>Eukaryota</taxon>
        <taxon>Viridiplantae</taxon>
        <taxon>Streptophyta</taxon>
        <taxon>Embryophyta</taxon>
        <taxon>Tracheophyta</taxon>
        <taxon>Spermatophyta</taxon>
        <taxon>Magnoliopsida</taxon>
        <taxon>eudicotyledons</taxon>
        <taxon>Gunneridae</taxon>
        <taxon>Pentapetalae</taxon>
        <taxon>rosids</taxon>
        <taxon>fabids</taxon>
        <taxon>Rosales</taxon>
        <taxon>Cannabaceae</taxon>
        <taxon>Parasponia</taxon>
    </lineage>
</organism>
<name>A0A2P5CWE1_PARAD</name>
<proteinExistence type="predicted"/>
<evidence type="ECO:0000313" key="1">
    <source>
        <dbReference type="EMBL" id="PON65368.1"/>
    </source>
</evidence>